<dbReference type="OrthoDB" id="10350079at2759"/>
<protein>
    <submittedName>
        <fullName evidence="2">Uncharacterized protein</fullName>
    </submittedName>
</protein>
<dbReference type="EMBL" id="BMAW01065638">
    <property type="protein sequence ID" value="GFT51306.1"/>
    <property type="molecule type" value="Genomic_DNA"/>
</dbReference>
<evidence type="ECO:0000256" key="1">
    <source>
        <dbReference type="SAM" id="MobiDB-lite"/>
    </source>
</evidence>
<evidence type="ECO:0000313" key="2">
    <source>
        <dbReference type="EMBL" id="GFT51306.1"/>
    </source>
</evidence>
<proteinExistence type="predicted"/>
<keyword evidence="3" id="KW-1185">Reference proteome</keyword>
<dbReference type="Proteomes" id="UP000887013">
    <property type="component" value="Unassembled WGS sequence"/>
</dbReference>
<gene>
    <name evidence="2" type="ORF">NPIL_213941</name>
</gene>
<evidence type="ECO:0000313" key="3">
    <source>
        <dbReference type="Proteomes" id="UP000887013"/>
    </source>
</evidence>
<name>A0A8X6TUG8_NEPPI</name>
<feature type="region of interest" description="Disordered" evidence="1">
    <location>
        <begin position="87"/>
        <end position="107"/>
    </location>
</feature>
<accession>A0A8X6TUG8</accession>
<organism evidence="2 3">
    <name type="scientific">Nephila pilipes</name>
    <name type="common">Giant wood spider</name>
    <name type="synonym">Nephila maculata</name>
    <dbReference type="NCBI Taxonomy" id="299642"/>
    <lineage>
        <taxon>Eukaryota</taxon>
        <taxon>Metazoa</taxon>
        <taxon>Ecdysozoa</taxon>
        <taxon>Arthropoda</taxon>
        <taxon>Chelicerata</taxon>
        <taxon>Arachnida</taxon>
        <taxon>Araneae</taxon>
        <taxon>Araneomorphae</taxon>
        <taxon>Entelegynae</taxon>
        <taxon>Araneoidea</taxon>
        <taxon>Nephilidae</taxon>
        <taxon>Nephila</taxon>
    </lineage>
</organism>
<comment type="caution">
    <text evidence="2">The sequence shown here is derived from an EMBL/GenBank/DDBJ whole genome shotgun (WGS) entry which is preliminary data.</text>
</comment>
<sequence>MPVFGFTHEKCKTEYRHPSNNTVNWFRVILWESADRRTKHCVINTYYNHYSRFGENRERNLSLEISSKGDKCEAWVSWNLERRGLTKTKKSEKPANHKGIGGIGVKNSGIEGENREAHVKSVGTVTGIFCLLDLAKRGKMLPKMFCF</sequence>
<reference evidence="2" key="1">
    <citation type="submission" date="2020-08" db="EMBL/GenBank/DDBJ databases">
        <title>Multicomponent nature underlies the extraordinary mechanical properties of spider dragline silk.</title>
        <authorList>
            <person name="Kono N."/>
            <person name="Nakamura H."/>
            <person name="Mori M."/>
            <person name="Yoshida Y."/>
            <person name="Ohtoshi R."/>
            <person name="Malay A.D."/>
            <person name="Moran D.A.P."/>
            <person name="Tomita M."/>
            <person name="Numata K."/>
            <person name="Arakawa K."/>
        </authorList>
    </citation>
    <scope>NUCLEOTIDE SEQUENCE</scope>
</reference>
<dbReference type="AlphaFoldDB" id="A0A8X6TUG8"/>